<dbReference type="KEGG" id="dci:113469006"/>
<gene>
    <name evidence="4" type="primary">LOC113469006</name>
</gene>
<evidence type="ECO:0000313" key="3">
    <source>
        <dbReference type="Proteomes" id="UP000079169"/>
    </source>
</evidence>
<keyword evidence="2" id="KW-0472">Membrane</keyword>
<dbReference type="AlphaFoldDB" id="A0A3Q0J148"/>
<keyword evidence="2" id="KW-1133">Transmembrane helix</keyword>
<dbReference type="PaxDb" id="121845-A0A3Q0J148"/>
<protein>
    <submittedName>
        <fullName evidence="4">Uncharacterized protein LOC113469006</fullName>
    </submittedName>
</protein>
<evidence type="ECO:0000256" key="2">
    <source>
        <dbReference type="SAM" id="Phobius"/>
    </source>
</evidence>
<reference evidence="4" key="1">
    <citation type="submission" date="2025-08" db="UniProtKB">
        <authorList>
            <consortium name="RefSeq"/>
        </authorList>
    </citation>
    <scope>IDENTIFICATION</scope>
</reference>
<accession>A0A3Q0J148</accession>
<proteinExistence type="predicted"/>
<sequence>MGEEEGVSITFELDPNCQYLVTLQLSYWDSVSAFIFSYTPMLLSHVATAVALYRIIPAICFVFVVVCSHQLITSVFGLDKPEDEEWESEARGQANSSRASGSLFTTSVSKQEELVRDMLDSQLNCLYKKVVRPFRDLVCTRRTAAETSGDEVSESMDGARRGTIQGENPIYL</sequence>
<evidence type="ECO:0000256" key="1">
    <source>
        <dbReference type="SAM" id="MobiDB-lite"/>
    </source>
</evidence>
<feature type="transmembrane region" description="Helical" evidence="2">
    <location>
        <begin position="42"/>
        <end position="66"/>
    </location>
</feature>
<dbReference type="RefSeq" id="XP_026682199.1">
    <property type="nucleotide sequence ID" value="XM_026826398.1"/>
</dbReference>
<name>A0A3Q0J148_DIACI</name>
<dbReference type="Proteomes" id="UP000079169">
    <property type="component" value="Unplaced"/>
</dbReference>
<evidence type="ECO:0000313" key="4">
    <source>
        <dbReference type="RefSeq" id="XP_026682199.1"/>
    </source>
</evidence>
<feature type="region of interest" description="Disordered" evidence="1">
    <location>
        <begin position="148"/>
        <end position="172"/>
    </location>
</feature>
<dbReference type="GeneID" id="113469006"/>
<organism evidence="3 4">
    <name type="scientific">Diaphorina citri</name>
    <name type="common">Asian citrus psyllid</name>
    <dbReference type="NCBI Taxonomy" id="121845"/>
    <lineage>
        <taxon>Eukaryota</taxon>
        <taxon>Metazoa</taxon>
        <taxon>Ecdysozoa</taxon>
        <taxon>Arthropoda</taxon>
        <taxon>Hexapoda</taxon>
        <taxon>Insecta</taxon>
        <taxon>Pterygota</taxon>
        <taxon>Neoptera</taxon>
        <taxon>Paraneoptera</taxon>
        <taxon>Hemiptera</taxon>
        <taxon>Sternorrhyncha</taxon>
        <taxon>Psylloidea</taxon>
        <taxon>Psyllidae</taxon>
        <taxon>Diaphorininae</taxon>
        <taxon>Diaphorina</taxon>
    </lineage>
</organism>
<keyword evidence="2" id="KW-0812">Transmembrane</keyword>
<keyword evidence="3" id="KW-1185">Reference proteome</keyword>